<evidence type="ECO:0000256" key="3">
    <source>
        <dbReference type="ARBA" id="ARBA00012293"/>
    </source>
</evidence>
<evidence type="ECO:0000256" key="1">
    <source>
        <dbReference type="ARBA" id="ARBA00001954"/>
    </source>
</evidence>
<evidence type="ECO:0000256" key="5">
    <source>
        <dbReference type="ARBA" id="ARBA00019045"/>
    </source>
</evidence>
<dbReference type="EC" id="1.13.12.19" evidence="4"/>
<dbReference type="InterPro" id="IPR044861">
    <property type="entry name" value="IPNS-like_FE2OG_OXY"/>
</dbReference>
<comment type="cofactor">
    <cofactor evidence="1">
        <name>Fe(2+)</name>
        <dbReference type="ChEBI" id="CHEBI:29033"/>
    </cofactor>
</comment>
<proteinExistence type="inferred from homology"/>
<dbReference type="Pfam" id="PF03171">
    <property type="entry name" value="2OG-FeII_Oxy"/>
    <property type="match status" value="1"/>
</dbReference>
<organism evidence="13 14">
    <name type="scientific">SAR86 cluster bacterium</name>
    <dbReference type="NCBI Taxonomy" id="2030880"/>
    <lineage>
        <taxon>Bacteria</taxon>
        <taxon>Pseudomonadati</taxon>
        <taxon>Pseudomonadota</taxon>
        <taxon>Gammaproteobacteria</taxon>
        <taxon>SAR86 cluster</taxon>
    </lineage>
</organism>
<comment type="catalytic activity">
    <reaction evidence="10">
        <text>L-arginine + 2-oxoglutarate + O2 = guanidine + L-glutamate 5-semialdehyde + succinate + CO2</text>
        <dbReference type="Rhea" id="RHEA:31535"/>
        <dbReference type="ChEBI" id="CHEBI:15379"/>
        <dbReference type="ChEBI" id="CHEBI:16526"/>
        <dbReference type="ChEBI" id="CHEBI:16810"/>
        <dbReference type="ChEBI" id="CHEBI:30031"/>
        <dbReference type="ChEBI" id="CHEBI:30087"/>
        <dbReference type="ChEBI" id="CHEBI:32682"/>
        <dbReference type="ChEBI" id="CHEBI:58066"/>
        <dbReference type="EC" id="1.14.20.7"/>
    </reaction>
</comment>
<dbReference type="InterPro" id="IPR050231">
    <property type="entry name" value="Iron_ascorbate_oxido_reductase"/>
</dbReference>
<sequence>MEQIPTINYRDLESNDKELSKFLEDSLNDVGFFVIKDHPISSESIDKLFNFTQELFDLPLDVKMKYHLKGTNGARGYTPYGIETALNKNVPDQKEFWHQGSCSNPDLANNLTINELENFDDINSLYKEFEKLGIKILESISNFNIDFNADLKEIAVDGNSVLRLLHYPPVDAQKNDDRAHAHNDVNLITLLVGGNEGGLEALDKKGNWVECNCEKNEIICNVGDMLEIISNKKLRSTAHRVKTKNNEDKSRYSIPFFLHPRPEVILDPETNLTANDFLNKRLSDIKLG</sequence>
<dbReference type="PANTHER" id="PTHR47990">
    <property type="entry name" value="2-OXOGLUTARATE (2OG) AND FE(II)-DEPENDENT OXYGENASE SUPERFAMILY PROTEIN-RELATED"/>
    <property type="match status" value="1"/>
</dbReference>
<dbReference type="EMBL" id="CP097966">
    <property type="protein sequence ID" value="URQ63662.1"/>
    <property type="molecule type" value="Genomic_DNA"/>
</dbReference>
<gene>
    <name evidence="13" type="ORF">M9B40_02555</name>
</gene>
<feature type="domain" description="Fe2OG dioxygenase" evidence="12">
    <location>
        <begin position="157"/>
        <end position="260"/>
    </location>
</feature>
<dbReference type="GO" id="GO:0009693">
    <property type="term" value="P:ethylene biosynthetic process"/>
    <property type="evidence" value="ECO:0007669"/>
    <property type="project" value="UniProtKB-KW"/>
</dbReference>
<dbReference type="SUPFAM" id="SSF51197">
    <property type="entry name" value="Clavaminate synthase-like"/>
    <property type="match status" value="1"/>
</dbReference>
<evidence type="ECO:0000256" key="2">
    <source>
        <dbReference type="ARBA" id="ARBA00004767"/>
    </source>
</evidence>
<comment type="catalytic activity">
    <reaction evidence="9">
        <text>2-oxoglutarate + O2 + 2 H(+) = ethene + 3 CO2 + H2O</text>
        <dbReference type="Rhea" id="RHEA:31523"/>
        <dbReference type="ChEBI" id="CHEBI:15377"/>
        <dbReference type="ChEBI" id="CHEBI:15378"/>
        <dbReference type="ChEBI" id="CHEBI:15379"/>
        <dbReference type="ChEBI" id="CHEBI:16526"/>
        <dbReference type="ChEBI" id="CHEBI:16810"/>
        <dbReference type="ChEBI" id="CHEBI:18153"/>
        <dbReference type="EC" id="1.13.12.19"/>
    </reaction>
</comment>
<dbReference type="AlphaFoldDB" id="A0A9Q8X2W6"/>
<evidence type="ECO:0000256" key="6">
    <source>
        <dbReference type="ARBA" id="ARBA00022666"/>
    </source>
</evidence>
<evidence type="ECO:0000256" key="7">
    <source>
        <dbReference type="ARBA" id="ARBA00031011"/>
    </source>
</evidence>
<evidence type="ECO:0000256" key="11">
    <source>
        <dbReference type="RuleBase" id="RU003682"/>
    </source>
</evidence>
<evidence type="ECO:0000256" key="4">
    <source>
        <dbReference type="ARBA" id="ARBA00012531"/>
    </source>
</evidence>
<protein>
    <recommendedName>
        <fullName evidence="5">2-oxoglutarate-dependent ethylene/succinate-forming enzyme</fullName>
        <ecNumber evidence="4">1.13.12.19</ecNumber>
        <ecNumber evidence="3">1.14.20.7</ecNumber>
    </recommendedName>
    <alternativeName>
        <fullName evidence="7">2-oxoglutarate dioxygenase (ethylene-forming)</fullName>
    </alternativeName>
    <alternativeName>
        <fullName evidence="8">2-oxoglutarate/L-arginine monooxygenase/decarboxylase (succinate-forming)</fullName>
    </alternativeName>
</protein>
<dbReference type="InterPro" id="IPR026992">
    <property type="entry name" value="DIOX_N"/>
</dbReference>
<name>A0A9Q8X2W6_9GAMM</name>
<accession>A0A9Q8X2W6</accession>
<comment type="similarity">
    <text evidence="11">Belongs to the iron/ascorbate-dependent oxidoreductase family.</text>
</comment>
<keyword evidence="11" id="KW-0560">Oxidoreductase</keyword>
<dbReference type="GO" id="GO:0046872">
    <property type="term" value="F:metal ion binding"/>
    <property type="evidence" value="ECO:0007669"/>
    <property type="project" value="UniProtKB-KW"/>
</dbReference>
<comment type="pathway">
    <text evidence="2">Alkene biosynthesis; ethylene biosynthesis via 2-oxoglutarate.</text>
</comment>
<keyword evidence="6" id="KW-0266">Ethylene biosynthesis</keyword>
<dbReference type="PROSITE" id="PS51471">
    <property type="entry name" value="FE2OG_OXY"/>
    <property type="match status" value="1"/>
</dbReference>
<keyword evidence="11" id="KW-0479">Metal-binding</keyword>
<dbReference type="InterPro" id="IPR027443">
    <property type="entry name" value="IPNS-like_sf"/>
</dbReference>
<reference evidence="13" key="1">
    <citation type="submission" date="2022-05" db="EMBL/GenBank/DDBJ databases">
        <title>Single-amplified genomics reveal most streamlined microbe among free-living bacteria.</title>
        <authorList>
            <person name="Roda-Garcia J."/>
            <person name="Haro-Moreno J.M."/>
            <person name="Rodriguez-Valera F."/>
            <person name="Almagro-Moreno S."/>
            <person name="Lopez-Perez M."/>
        </authorList>
    </citation>
    <scope>NUCLEOTIDE SEQUENCE</scope>
    <source>
        <strain evidence="13">TMED112-D2-2</strain>
    </source>
</reference>
<evidence type="ECO:0000256" key="10">
    <source>
        <dbReference type="ARBA" id="ARBA00049359"/>
    </source>
</evidence>
<evidence type="ECO:0000256" key="8">
    <source>
        <dbReference type="ARBA" id="ARBA00031282"/>
    </source>
</evidence>
<dbReference type="Gene3D" id="2.60.120.330">
    <property type="entry name" value="B-lactam Antibiotic, Isopenicillin N Synthase, Chain"/>
    <property type="match status" value="1"/>
</dbReference>
<dbReference type="InterPro" id="IPR005123">
    <property type="entry name" value="Oxoglu/Fe-dep_dioxygenase_dom"/>
</dbReference>
<dbReference type="Pfam" id="PF14226">
    <property type="entry name" value="DIOX_N"/>
    <property type="match status" value="1"/>
</dbReference>
<keyword evidence="11" id="KW-0408">Iron</keyword>
<dbReference type="Proteomes" id="UP001056381">
    <property type="component" value="Chromosome"/>
</dbReference>
<keyword evidence="14" id="KW-1185">Reference proteome</keyword>
<evidence type="ECO:0000256" key="9">
    <source>
        <dbReference type="ARBA" id="ARBA00047725"/>
    </source>
</evidence>
<evidence type="ECO:0000313" key="14">
    <source>
        <dbReference type="Proteomes" id="UP001056381"/>
    </source>
</evidence>
<dbReference type="GO" id="GO:0102276">
    <property type="term" value="F:2-oxoglutarate oxygenase/decarboxylase (ethylene-forming) activity"/>
    <property type="evidence" value="ECO:0007669"/>
    <property type="project" value="UniProtKB-EC"/>
</dbReference>
<evidence type="ECO:0000259" key="12">
    <source>
        <dbReference type="PROSITE" id="PS51471"/>
    </source>
</evidence>
<evidence type="ECO:0000313" key="13">
    <source>
        <dbReference type="EMBL" id="URQ63662.1"/>
    </source>
</evidence>
<dbReference type="EC" id="1.14.20.7" evidence="3"/>